<feature type="region of interest" description="Disordered" evidence="5">
    <location>
        <begin position="361"/>
        <end position="382"/>
    </location>
</feature>
<dbReference type="Pfam" id="PF00096">
    <property type="entry name" value="zf-C2H2"/>
    <property type="match status" value="2"/>
</dbReference>
<feature type="region of interest" description="Disordered" evidence="5">
    <location>
        <begin position="74"/>
        <end position="108"/>
    </location>
</feature>
<evidence type="ECO:0000313" key="8">
    <source>
        <dbReference type="Proteomes" id="UP001208570"/>
    </source>
</evidence>
<protein>
    <recommendedName>
        <fullName evidence="6">C2H2-type domain-containing protein</fullName>
    </recommendedName>
</protein>
<feature type="compositionally biased region" description="Polar residues" evidence="5">
    <location>
        <begin position="510"/>
        <end position="531"/>
    </location>
</feature>
<proteinExistence type="predicted"/>
<dbReference type="PROSITE" id="PS00028">
    <property type="entry name" value="ZINC_FINGER_C2H2_1"/>
    <property type="match status" value="6"/>
</dbReference>
<feature type="domain" description="C2H2-type" evidence="6">
    <location>
        <begin position="207"/>
        <end position="235"/>
    </location>
</feature>
<keyword evidence="1" id="KW-0479">Metal-binding</keyword>
<dbReference type="AlphaFoldDB" id="A0AAD9JMP7"/>
<dbReference type="InterPro" id="IPR013087">
    <property type="entry name" value="Znf_C2H2_type"/>
</dbReference>
<evidence type="ECO:0000256" key="1">
    <source>
        <dbReference type="ARBA" id="ARBA00022723"/>
    </source>
</evidence>
<sequence>MGSKHQLIRSLLTDAIIELCRREAFYVEELRIEGTLCIVSDRSSVLVTQITEQIGEKCIEEGDRSLPLLNYERESSTGRTDNNENGESAKKSNYVNSKESKTEDEESSCLIGELVGETKTREEEDEQKKRDHQEMMILMPREKTNGKYKCPFCPKAYGFKHNLKDHINKHTGKKPHVCKYCGMSFTFLASLCGHIKRCHFHCMPREHQCQICGNRFPNKQSLRQHFTWRHSPQKVVQKLEAKLRQRKNTSPKYNPELQHDVKVGVGSNQLFDDAKNDAQNSAKDNTVGQRSLMVKPDPESMKCHPEDSGLEEMDLSQALGLSQPDQMSNPNLAPLIEMRMSLLQASTMSFPMFPPRPAVPHYSMSPNPATKCQLSSPKLSENREPQSIPELLRSATGKFHCPYCEKAYRFKHTLKDHINTHFGKRPHVCKYCSDAFTHFASLCAHIKRRHKEHIPRDFACTICNENFMNLQSLKQHFTWRHKDIKPPHNMPMQYGSSPGRKLNSGPELPQWSSPMTTSTVTGSPRQSSSINAVPPLSQPQSSPSQMHSPQEMLFSPASPTLPSMDAFIKSGGSPFPGFAHNMFPEPVKDLMGAMNRDSHPGALFSPMGLLSPQGNILPSGSNRENYN</sequence>
<dbReference type="GO" id="GO:0000978">
    <property type="term" value="F:RNA polymerase II cis-regulatory region sequence-specific DNA binding"/>
    <property type="evidence" value="ECO:0007669"/>
    <property type="project" value="TreeGrafter"/>
</dbReference>
<keyword evidence="3" id="KW-0862">Zinc</keyword>
<evidence type="ECO:0000256" key="5">
    <source>
        <dbReference type="SAM" id="MobiDB-lite"/>
    </source>
</evidence>
<evidence type="ECO:0000256" key="3">
    <source>
        <dbReference type="ARBA" id="ARBA00022833"/>
    </source>
</evidence>
<dbReference type="GO" id="GO:0008270">
    <property type="term" value="F:zinc ion binding"/>
    <property type="evidence" value="ECO:0007669"/>
    <property type="project" value="UniProtKB-KW"/>
</dbReference>
<dbReference type="SUPFAM" id="SSF57667">
    <property type="entry name" value="beta-beta-alpha zinc fingers"/>
    <property type="match status" value="3"/>
</dbReference>
<evidence type="ECO:0000256" key="2">
    <source>
        <dbReference type="ARBA" id="ARBA00022771"/>
    </source>
</evidence>
<keyword evidence="2 4" id="KW-0863">Zinc-finger</keyword>
<organism evidence="7 8">
    <name type="scientific">Paralvinella palmiformis</name>
    <dbReference type="NCBI Taxonomy" id="53620"/>
    <lineage>
        <taxon>Eukaryota</taxon>
        <taxon>Metazoa</taxon>
        <taxon>Spiralia</taxon>
        <taxon>Lophotrochozoa</taxon>
        <taxon>Annelida</taxon>
        <taxon>Polychaeta</taxon>
        <taxon>Sedentaria</taxon>
        <taxon>Canalipalpata</taxon>
        <taxon>Terebellida</taxon>
        <taxon>Terebelliformia</taxon>
        <taxon>Alvinellidae</taxon>
        <taxon>Paralvinella</taxon>
    </lineage>
</organism>
<feature type="domain" description="C2H2-type" evidence="6">
    <location>
        <begin position="148"/>
        <end position="175"/>
    </location>
</feature>
<dbReference type="PROSITE" id="PS50157">
    <property type="entry name" value="ZINC_FINGER_C2H2_2"/>
    <property type="match status" value="6"/>
</dbReference>
<feature type="domain" description="C2H2-type" evidence="6">
    <location>
        <begin position="427"/>
        <end position="455"/>
    </location>
</feature>
<name>A0AAD9JMP7_9ANNE</name>
<evidence type="ECO:0000256" key="4">
    <source>
        <dbReference type="PROSITE-ProRule" id="PRU00042"/>
    </source>
</evidence>
<dbReference type="EMBL" id="JAODUP010000243">
    <property type="protein sequence ID" value="KAK2155293.1"/>
    <property type="molecule type" value="Genomic_DNA"/>
</dbReference>
<gene>
    <name evidence="7" type="ORF">LSH36_243g01053</name>
</gene>
<accession>A0AAD9JMP7</accession>
<evidence type="ECO:0000313" key="7">
    <source>
        <dbReference type="EMBL" id="KAK2155293.1"/>
    </source>
</evidence>
<keyword evidence="8" id="KW-1185">Reference proteome</keyword>
<feature type="compositionally biased region" description="Polar residues" evidence="5">
    <location>
        <begin position="77"/>
        <end position="96"/>
    </location>
</feature>
<dbReference type="Gene3D" id="3.30.160.60">
    <property type="entry name" value="Classic Zinc Finger"/>
    <property type="match status" value="3"/>
</dbReference>
<feature type="compositionally biased region" description="Low complexity" evidence="5">
    <location>
        <begin position="534"/>
        <end position="550"/>
    </location>
</feature>
<feature type="compositionally biased region" description="Polar residues" evidence="5">
    <location>
        <begin position="364"/>
        <end position="379"/>
    </location>
</feature>
<feature type="region of interest" description="Disordered" evidence="5">
    <location>
        <begin position="484"/>
        <end position="559"/>
    </location>
</feature>
<dbReference type="SMART" id="SM00355">
    <property type="entry name" value="ZnF_C2H2"/>
    <property type="match status" value="6"/>
</dbReference>
<dbReference type="PANTHER" id="PTHR23235:SF120">
    <property type="entry name" value="KRUPPEL-LIKE FACTOR 15"/>
    <property type="match status" value="1"/>
</dbReference>
<dbReference type="Proteomes" id="UP001208570">
    <property type="component" value="Unassembled WGS sequence"/>
</dbReference>
<comment type="caution">
    <text evidence="7">The sequence shown here is derived from an EMBL/GenBank/DDBJ whole genome shotgun (WGS) entry which is preliminary data.</text>
</comment>
<dbReference type="GO" id="GO:0000981">
    <property type="term" value="F:DNA-binding transcription factor activity, RNA polymerase II-specific"/>
    <property type="evidence" value="ECO:0007669"/>
    <property type="project" value="TreeGrafter"/>
</dbReference>
<dbReference type="PANTHER" id="PTHR23235">
    <property type="entry name" value="KRUEPPEL-LIKE TRANSCRIPTION FACTOR"/>
    <property type="match status" value="1"/>
</dbReference>
<feature type="domain" description="C2H2-type" evidence="6">
    <location>
        <begin position="399"/>
        <end position="426"/>
    </location>
</feature>
<feature type="domain" description="C2H2-type" evidence="6">
    <location>
        <begin position="176"/>
        <end position="204"/>
    </location>
</feature>
<dbReference type="InterPro" id="IPR036236">
    <property type="entry name" value="Znf_C2H2_sf"/>
</dbReference>
<evidence type="ECO:0000259" key="6">
    <source>
        <dbReference type="PROSITE" id="PS50157"/>
    </source>
</evidence>
<reference evidence="7" key="1">
    <citation type="journal article" date="2023" name="Mol. Biol. Evol.">
        <title>Third-Generation Sequencing Reveals the Adaptive Role of the Epigenome in Three Deep-Sea Polychaetes.</title>
        <authorList>
            <person name="Perez M."/>
            <person name="Aroh O."/>
            <person name="Sun Y."/>
            <person name="Lan Y."/>
            <person name="Juniper S.K."/>
            <person name="Young C.R."/>
            <person name="Angers B."/>
            <person name="Qian P.Y."/>
        </authorList>
    </citation>
    <scope>NUCLEOTIDE SEQUENCE</scope>
    <source>
        <strain evidence="7">P08H-3</strain>
    </source>
</reference>
<feature type="domain" description="C2H2-type" evidence="6">
    <location>
        <begin position="458"/>
        <end position="486"/>
    </location>
</feature>